<proteinExistence type="predicted"/>
<evidence type="ECO:0000313" key="2">
    <source>
        <dbReference type="Proteomes" id="UP000619457"/>
    </source>
</evidence>
<protein>
    <submittedName>
        <fullName evidence="1">Uncharacterized protein</fullName>
    </submittedName>
</protein>
<keyword evidence="2" id="KW-1185">Reference proteome</keyword>
<gene>
    <name evidence="1" type="ORF">GCM10007049_04270</name>
</gene>
<evidence type="ECO:0000313" key="1">
    <source>
        <dbReference type="EMBL" id="GGZ15332.1"/>
    </source>
</evidence>
<organism evidence="1 2">
    <name type="scientific">Echinicola pacifica</name>
    <dbReference type="NCBI Taxonomy" id="346377"/>
    <lineage>
        <taxon>Bacteria</taxon>
        <taxon>Pseudomonadati</taxon>
        <taxon>Bacteroidota</taxon>
        <taxon>Cytophagia</taxon>
        <taxon>Cytophagales</taxon>
        <taxon>Cyclobacteriaceae</taxon>
        <taxon>Echinicola</taxon>
    </lineage>
</organism>
<name>A0A918PLR9_9BACT</name>
<accession>A0A918PLR9</accession>
<comment type="caution">
    <text evidence="1">The sequence shown here is derived from an EMBL/GenBank/DDBJ whole genome shotgun (WGS) entry which is preliminary data.</text>
</comment>
<dbReference type="RefSeq" id="WP_018474333.1">
    <property type="nucleotide sequence ID" value="NZ_BMWX01000001.1"/>
</dbReference>
<dbReference type="Proteomes" id="UP000619457">
    <property type="component" value="Unassembled WGS sequence"/>
</dbReference>
<sequence>MYSSNEKARYNDLLSDYDVNDLFKVVDKEYGMQILTIVNKTDGNKTLCFSLVSDGSVITSFFTNAYKDNEDNITVEVYDLSSGNEFSFTDYVDGTRKVNYTRDEANLRTLGWWSTADECVGKFHNLTRSNIANIAIISVFDTVTLGGYTIGSIVVCAGYATASR</sequence>
<reference evidence="1" key="2">
    <citation type="submission" date="2020-09" db="EMBL/GenBank/DDBJ databases">
        <authorList>
            <person name="Sun Q."/>
            <person name="Kim S."/>
        </authorList>
    </citation>
    <scope>NUCLEOTIDE SEQUENCE</scope>
    <source>
        <strain evidence="1">KCTC 12368</strain>
    </source>
</reference>
<dbReference type="EMBL" id="BMWX01000001">
    <property type="protein sequence ID" value="GGZ15332.1"/>
    <property type="molecule type" value="Genomic_DNA"/>
</dbReference>
<dbReference type="AlphaFoldDB" id="A0A918PLR9"/>
<reference evidence="1" key="1">
    <citation type="journal article" date="2014" name="Int. J. Syst. Evol. Microbiol.">
        <title>Complete genome sequence of Corynebacterium casei LMG S-19264T (=DSM 44701T), isolated from a smear-ripened cheese.</title>
        <authorList>
            <consortium name="US DOE Joint Genome Institute (JGI-PGF)"/>
            <person name="Walter F."/>
            <person name="Albersmeier A."/>
            <person name="Kalinowski J."/>
            <person name="Ruckert C."/>
        </authorList>
    </citation>
    <scope>NUCLEOTIDE SEQUENCE</scope>
    <source>
        <strain evidence="1">KCTC 12368</strain>
    </source>
</reference>